<comment type="caution">
    <text evidence="1">The sequence shown here is derived from an EMBL/GenBank/DDBJ whole genome shotgun (WGS) entry which is preliminary data.</text>
</comment>
<dbReference type="Proteomes" id="UP000285112">
    <property type="component" value="Unassembled WGS sequence"/>
</dbReference>
<evidence type="ECO:0000313" key="2">
    <source>
        <dbReference type="Proteomes" id="UP000285112"/>
    </source>
</evidence>
<dbReference type="AlphaFoldDB" id="A0A419I5A4"/>
<name>A0A419I5A4_9PSEU</name>
<reference evidence="1 2" key="1">
    <citation type="submission" date="2018-09" db="EMBL/GenBank/DDBJ databases">
        <title>YIM PH 21725 draft genome.</title>
        <authorList>
            <person name="Miao C."/>
        </authorList>
    </citation>
    <scope>NUCLEOTIDE SEQUENCE [LARGE SCALE GENOMIC DNA]</scope>
    <source>
        <strain evidence="2">YIM PH21725</strain>
    </source>
</reference>
<sequence length="92" mass="9651">MTFDRAVKAGSNGHRYSSPRTCVESGLYHFNQHKSAGRGGAGASDPLGRDPAGVPGWRGYAFAPELPVSADASALERLLALVGRPADWAPKS</sequence>
<evidence type="ECO:0000313" key="1">
    <source>
        <dbReference type="EMBL" id="RJQ85873.1"/>
    </source>
</evidence>
<gene>
    <name evidence="1" type="ORF">D5S19_13330</name>
</gene>
<proteinExistence type="predicted"/>
<organism evidence="1 2">
    <name type="scientific">Amycolatopsis panacis</name>
    <dbReference type="NCBI Taxonomy" id="2340917"/>
    <lineage>
        <taxon>Bacteria</taxon>
        <taxon>Bacillati</taxon>
        <taxon>Actinomycetota</taxon>
        <taxon>Actinomycetes</taxon>
        <taxon>Pseudonocardiales</taxon>
        <taxon>Pseudonocardiaceae</taxon>
        <taxon>Amycolatopsis</taxon>
    </lineage>
</organism>
<protein>
    <submittedName>
        <fullName evidence="1">Uncharacterized protein</fullName>
    </submittedName>
</protein>
<keyword evidence="2" id="KW-1185">Reference proteome</keyword>
<accession>A0A419I5A4</accession>
<dbReference type="EMBL" id="QZFV01000076">
    <property type="protein sequence ID" value="RJQ85873.1"/>
    <property type="molecule type" value="Genomic_DNA"/>
</dbReference>